<name>A0A835S6G9_VANPL</name>
<feature type="region of interest" description="Disordered" evidence="1">
    <location>
        <begin position="59"/>
        <end position="78"/>
    </location>
</feature>
<gene>
    <name evidence="2" type="ORF">HPP92_002949</name>
</gene>
<proteinExistence type="predicted"/>
<dbReference type="OrthoDB" id="2143914at2759"/>
<evidence type="ECO:0000256" key="1">
    <source>
        <dbReference type="SAM" id="MobiDB-lite"/>
    </source>
</evidence>
<evidence type="ECO:0000313" key="3">
    <source>
        <dbReference type="Proteomes" id="UP000636800"/>
    </source>
</evidence>
<protein>
    <submittedName>
        <fullName evidence="2">Uncharacterized protein</fullName>
    </submittedName>
</protein>
<evidence type="ECO:0000313" key="2">
    <source>
        <dbReference type="EMBL" id="KAG0498258.1"/>
    </source>
</evidence>
<dbReference type="EMBL" id="JADCNL010000001">
    <property type="protein sequence ID" value="KAG0498258.1"/>
    <property type="molecule type" value="Genomic_DNA"/>
</dbReference>
<dbReference type="AlphaFoldDB" id="A0A835S6G9"/>
<accession>A0A835S6G9</accession>
<organism evidence="2 3">
    <name type="scientific">Vanilla planifolia</name>
    <name type="common">Vanilla</name>
    <dbReference type="NCBI Taxonomy" id="51239"/>
    <lineage>
        <taxon>Eukaryota</taxon>
        <taxon>Viridiplantae</taxon>
        <taxon>Streptophyta</taxon>
        <taxon>Embryophyta</taxon>
        <taxon>Tracheophyta</taxon>
        <taxon>Spermatophyta</taxon>
        <taxon>Magnoliopsida</taxon>
        <taxon>Liliopsida</taxon>
        <taxon>Asparagales</taxon>
        <taxon>Orchidaceae</taxon>
        <taxon>Vanilloideae</taxon>
        <taxon>Vanilleae</taxon>
        <taxon>Vanilla</taxon>
    </lineage>
</organism>
<dbReference type="Proteomes" id="UP000636800">
    <property type="component" value="Chromosome 1"/>
</dbReference>
<reference evidence="2 3" key="1">
    <citation type="journal article" date="2020" name="Nat. Food">
        <title>A phased Vanilla planifolia genome enables genetic improvement of flavour and production.</title>
        <authorList>
            <person name="Hasing T."/>
            <person name="Tang H."/>
            <person name="Brym M."/>
            <person name="Khazi F."/>
            <person name="Huang T."/>
            <person name="Chambers A.H."/>
        </authorList>
    </citation>
    <scope>NUCLEOTIDE SEQUENCE [LARGE SCALE GENOMIC DNA]</scope>
    <source>
        <tissue evidence="2">Leaf</tissue>
    </source>
</reference>
<sequence length="78" mass="8400">MSEKETRAGIQIPEFTAEEVLFHSTVLRTGVGATNSIAVHYEEKESTAKLQCHVVAPPSPGLLDDPPSVPMRSLPSNV</sequence>
<comment type="caution">
    <text evidence="2">The sequence shown here is derived from an EMBL/GenBank/DDBJ whole genome shotgun (WGS) entry which is preliminary data.</text>
</comment>
<keyword evidence="3" id="KW-1185">Reference proteome</keyword>